<dbReference type="InterPro" id="IPR036412">
    <property type="entry name" value="HAD-like_sf"/>
</dbReference>
<keyword evidence="7 10" id="KW-0378">Hydrolase</keyword>
<dbReference type="GO" id="GO:0006281">
    <property type="term" value="P:DNA repair"/>
    <property type="evidence" value="ECO:0007669"/>
    <property type="project" value="TreeGrafter"/>
</dbReference>
<dbReference type="GO" id="GO:0046295">
    <property type="term" value="P:glycolate biosynthetic process"/>
    <property type="evidence" value="ECO:0007669"/>
    <property type="project" value="UniProtKB-UniRule"/>
</dbReference>
<dbReference type="InterPro" id="IPR006439">
    <property type="entry name" value="HAD-SF_hydro_IA"/>
</dbReference>
<sequence length="227" mass="23952">MFEGATIVFDLDGTLVDTAPDLTNALNHALNLHGHRTVEPALVREAVGRGAPAMIYEALGIETGTEAILADFLIHYEANIAVESRPFPGAVALLERLADRGARLAVCTNKRARLANLLLEALELDHHFAAIAGRDTFETSKPHPGHLLGAIAAGGGNPARAVMVGDSAVDIQAAHRAGIPSILVTFGYSPPSPDGPHPSATIDSFDALESQAEILLKRLTDHDPTRS</sequence>
<dbReference type="Gene3D" id="3.40.50.1000">
    <property type="entry name" value="HAD superfamily/HAD-like"/>
    <property type="match status" value="1"/>
</dbReference>
<dbReference type="AlphaFoldDB" id="A0A1E3VME0"/>
<name>A0A1E3VME0_9HYPH</name>
<dbReference type="InterPro" id="IPR041492">
    <property type="entry name" value="HAD_2"/>
</dbReference>
<comment type="function">
    <text evidence="10">Specifically catalyzes the dephosphorylation of 2-phosphoglycolate. Is involved in the dissimilation of the intracellular 2-phosphoglycolate formed during the DNA repair of 3'-phosphoglycolate ends, a major class of DNA lesions induced by oxidative stress.</text>
</comment>
<proteinExistence type="inferred from homology"/>
<evidence type="ECO:0000313" key="12">
    <source>
        <dbReference type="Proteomes" id="UP000094172"/>
    </source>
</evidence>
<dbReference type="Pfam" id="PF13419">
    <property type="entry name" value="HAD_2"/>
    <property type="match status" value="1"/>
</dbReference>
<keyword evidence="9 10" id="KW-0119">Carbohydrate metabolism</keyword>
<dbReference type="InterPro" id="IPR023214">
    <property type="entry name" value="HAD_sf"/>
</dbReference>
<keyword evidence="8 10" id="KW-0460">Magnesium</keyword>
<evidence type="ECO:0000256" key="4">
    <source>
        <dbReference type="ARBA" id="ARBA00006171"/>
    </source>
</evidence>
<comment type="cofactor">
    <cofactor evidence="2 10">
        <name>Mg(2+)</name>
        <dbReference type="ChEBI" id="CHEBI:18420"/>
    </cofactor>
</comment>
<dbReference type="HAMAP" id="MF_00495">
    <property type="entry name" value="GPH_hydrolase_bact"/>
    <property type="match status" value="1"/>
</dbReference>
<dbReference type="InterPro" id="IPR023198">
    <property type="entry name" value="PGP-like_dom2"/>
</dbReference>
<dbReference type="GO" id="GO:0005829">
    <property type="term" value="C:cytosol"/>
    <property type="evidence" value="ECO:0007669"/>
    <property type="project" value="TreeGrafter"/>
</dbReference>
<evidence type="ECO:0000256" key="1">
    <source>
        <dbReference type="ARBA" id="ARBA00000830"/>
    </source>
</evidence>
<keyword evidence="6 10" id="KW-0479">Metal-binding</keyword>
<organism evidence="11 12">
    <name type="scientific">Methyloceanibacter stevinii</name>
    <dbReference type="NCBI Taxonomy" id="1774970"/>
    <lineage>
        <taxon>Bacteria</taxon>
        <taxon>Pseudomonadati</taxon>
        <taxon>Pseudomonadota</taxon>
        <taxon>Alphaproteobacteria</taxon>
        <taxon>Hyphomicrobiales</taxon>
        <taxon>Hyphomicrobiaceae</taxon>
        <taxon>Methyloceanibacter</taxon>
    </lineage>
</organism>
<comment type="caution">
    <text evidence="11">The sequence shown here is derived from an EMBL/GenBank/DDBJ whole genome shotgun (WGS) entry which is preliminary data.</text>
</comment>
<dbReference type="SUPFAM" id="SSF56784">
    <property type="entry name" value="HAD-like"/>
    <property type="match status" value="1"/>
</dbReference>
<dbReference type="PANTHER" id="PTHR43434:SF1">
    <property type="entry name" value="PHOSPHOGLYCOLATE PHOSPHATASE"/>
    <property type="match status" value="1"/>
</dbReference>
<dbReference type="EMBL" id="LPWE01000012">
    <property type="protein sequence ID" value="ODR94662.1"/>
    <property type="molecule type" value="Genomic_DNA"/>
</dbReference>
<dbReference type="GO" id="GO:0008967">
    <property type="term" value="F:phosphoglycolate phosphatase activity"/>
    <property type="evidence" value="ECO:0007669"/>
    <property type="project" value="UniProtKB-UniRule"/>
</dbReference>
<evidence type="ECO:0000256" key="7">
    <source>
        <dbReference type="ARBA" id="ARBA00022801"/>
    </source>
</evidence>
<dbReference type="GO" id="GO:0046872">
    <property type="term" value="F:metal ion binding"/>
    <property type="evidence" value="ECO:0007669"/>
    <property type="project" value="UniProtKB-KW"/>
</dbReference>
<evidence type="ECO:0000256" key="2">
    <source>
        <dbReference type="ARBA" id="ARBA00001946"/>
    </source>
</evidence>
<dbReference type="InterPro" id="IPR050155">
    <property type="entry name" value="HAD-like_hydrolase_sf"/>
</dbReference>
<dbReference type="FunFam" id="3.40.50.1000:FF:000022">
    <property type="entry name" value="Phosphoglycolate phosphatase"/>
    <property type="match status" value="1"/>
</dbReference>
<reference evidence="11 12" key="1">
    <citation type="journal article" date="2016" name="Environ. Microbiol.">
        <title>New Methyloceanibacter diversity from North Sea sediments includes methanotroph containing solely the soluble methane monooxygenase.</title>
        <authorList>
            <person name="Vekeman B."/>
            <person name="Kerckhof F.M."/>
            <person name="Cremers G."/>
            <person name="de Vos P."/>
            <person name="Vandamme P."/>
            <person name="Boon N."/>
            <person name="Op den Camp H.J."/>
            <person name="Heylen K."/>
        </authorList>
    </citation>
    <scope>NUCLEOTIDE SEQUENCE [LARGE SCALE GENOMIC DNA]</scope>
    <source>
        <strain evidence="11 12">R-67176</strain>
    </source>
</reference>
<dbReference type="NCBIfam" id="TIGR01509">
    <property type="entry name" value="HAD-SF-IA-v3"/>
    <property type="match status" value="1"/>
</dbReference>
<gene>
    <name evidence="11" type="ORF">AUC70_08590</name>
</gene>
<feature type="binding site" evidence="10">
    <location>
        <position position="166"/>
    </location>
    <ligand>
        <name>Mg(2+)</name>
        <dbReference type="ChEBI" id="CHEBI:18420"/>
    </ligand>
</feature>
<evidence type="ECO:0000256" key="3">
    <source>
        <dbReference type="ARBA" id="ARBA00004818"/>
    </source>
</evidence>
<comment type="catalytic activity">
    <reaction evidence="1 10">
        <text>2-phosphoglycolate + H2O = glycolate + phosphate</text>
        <dbReference type="Rhea" id="RHEA:14369"/>
        <dbReference type="ChEBI" id="CHEBI:15377"/>
        <dbReference type="ChEBI" id="CHEBI:29805"/>
        <dbReference type="ChEBI" id="CHEBI:43474"/>
        <dbReference type="ChEBI" id="CHEBI:58033"/>
        <dbReference type="EC" id="3.1.3.18"/>
    </reaction>
</comment>
<protein>
    <recommendedName>
        <fullName evidence="5 10">Phosphoglycolate phosphatase</fullName>
        <shortName evidence="10">PGP</shortName>
        <shortName evidence="10">PGPase</shortName>
        <ecNumber evidence="5 10">3.1.3.18</ecNumber>
    </recommendedName>
</protein>
<evidence type="ECO:0000256" key="5">
    <source>
        <dbReference type="ARBA" id="ARBA00013078"/>
    </source>
</evidence>
<dbReference type="STRING" id="1774970.AUC70_08590"/>
<dbReference type="UniPathway" id="UPA00865">
    <property type="reaction ID" value="UER00834"/>
</dbReference>
<dbReference type="SFLD" id="SFLDG01135">
    <property type="entry name" value="C1.5.6:_HAD__Beta-PGM__Phospha"/>
    <property type="match status" value="1"/>
</dbReference>
<keyword evidence="12" id="KW-1185">Reference proteome</keyword>
<feature type="binding site" evidence="10">
    <location>
        <position position="12"/>
    </location>
    <ligand>
        <name>Mg(2+)</name>
        <dbReference type="ChEBI" id="CHEBI:18420"/>
    </ligand>
</feature>
<dbReference type="NCBIfam" id="TIGR01549">
    <property type="entry name" value="HAD-SF-IA-v1"/>
    <property type="match status" value="1"/>
</dbReference>
<evidence type="ECO:0000256" key="10">
    <source>
        <dbReference type="HAMAP-Rule" id="MF_00495"/>
    </source>
</evidence>
<dbReference type="PANTHER" id="PTHR43434">
    <property type="entry name" value="PHOSPHOGLYCOLATE PHOSPHATASE"/>
    <property type="match status" value="1"/>
</dbReference>
<accession>A0A1E3VME0</accession>
<feature type="active site" description="Nucleophile" evidence="10">
    <location>
        <position position="10"/>
    </location>
</feature>
<dbReference type="EC" id="3.1.3.18" evidence="5 10"/>
<dbReference type="RefSeq" id="WP_069445020.1">
    <property type="nucleotide sequence ID" value="NZ_LPWE01000012.1"/>
</dbReference>
<comment type="similarity">
    <text evidence="4 10">Belongs to the HAD-like hydrolase superfamily. CbbY/CbbZ/Gph/YieH family.</text>
</comment>
<dbReference type="Proteomes" id="UP000094172">
    <property type="component" value="Unassembled WGS sequence"/>
</dbReference>
<evidence type="ECO:0000256" key="8">
    <source>
        <dbReference type="ARBA" id="ARBA00022842"/>
    </source>
</evidence>
<evidence type="ECO:0000256" key="6">
    <source>
        <dbReference type="ARBA" id="ARBA00022723"/>
    </source>
</evidence>
<comment type="pathway">
    <text evidence="3 10">Organic acid metabolism; glycolate biosynthesis; glycolate from 2-phosphoglycolate: step 1/1.</text>
</comment>
<dbReference type="GO" id="GO:0005975">
    <property type="term" value="P:carbohydrate metabolic process"/>
    <property type="evidence" value="ECO:0007669"/>
    <property type="project" value="InterPro"/>
</dbReference>
<dbReference type="SFLD" id="SFLDS00003">
    <property type="entry name" value="Haloacid_Dehalogenase"/>
    <property type="match status" value="1"/>
</dbReference>
<feature type="binding site" evidence="10">
    <location>
        <position position="10"/>
    </location>
    <ligand>
        <name>Mg(2+)</name>
        <dbReference type="ChEBI" id="CHEBI:18420"/>
    </ligand>
</feature>
<evidence type="ECO:0000256" key="9">
    <source>
        <dbReference type="ARBA" id="ARBA00023277"/>
    </source>
</evidence>
<dbReference type="Gene3D" id="1.10.150.240">
    <property type="entry name" value="Putative phosphatase, domain 2"/>
    <property type="match status" value="1"/>
</dbReference>
<evidence type="ECO:0000313" key="11">
    <source>
        <dbReference type="EMBL" id="ODR94662.1"/>
    </source>
</evidence>
<dbReference type="SFLD" id="SFLDG01129">
    <property type="entry name" value="C1.5:_HAD__Beta-PGM__Phosphata"/>
    <property type="match status" value="1"/>
</dbReference>
<dbReference type="InterPro" id="IPR037512">
    <property type="entry name" value="PGPase_prok"/>
</dbReference>